<evidence type="ECO:0000313" key="2">
    <source>
        <dbReference type="Proteomes" id="UP001642260"/>
    </source>
</evidence>
<organism evidence="1 2">
    <name type="scientific">Eruca vesicaria subsp. sativa</name>
    <name type="common">Garden rocket</name>
    <name type="synonym">Eruca sativa</name>
    <dbReference type="NCBI Taxonomy" id="29727"/>
    <lineage>
        <taxon>Eukaryota</taxon>
        <taxon>Viridiplantae</taxon>
        <taxon>Streptophyta</taxon>
        <taxon>Embryophyta</taxon>
        <taxon>Tracheophyta</taxon>
        <taxon>Spermatophyta</taxon>
        <taxon>Magnoliopsida</taxon>
        <taxon>eudicotyledons</taxon>
        <taxon>Gunneridae</taxon>
        <taxon>Pentapetalae</taxon>
        <taxon>rosids</taxon>
        <taxon>malvids</taxon>
        <taxon>Brassicales</taxon>
        <taxon>Brassicaceae</taxon>
        <taxon>Brassiceae</taxon>
        <taxon>Eruca</taxon>
    </lineage>
</organism>
<dbReference type="Proteomes" id="UP001642260">
    <property type="component" value="Unassembled WGS sequence"/>
</dbReference>
<protein>
    <submittedName>
        <fullName evidence="1">Uncharacterized protein</fullName>
    </submittedName>
</protein>
<dbReference type="AlphaFoldDB" id="A0ABC8M1X5"/>
<dbReference type="EMBL" id="CAKOAT010852931">
    <property type="protein sequence ID" value="CAH8389753.1"/>
    <property type="molecule type" value="Genomic_DNA"/>
</dbReference>
<name>A0ABC8M1X5_ERUVS</name>
<reference evidence="1 2" key="1">
    <citation type="submission" date="2022-03" db="EMBL/GenBank/DDBJ databases">
        <authorList>
            <person name="Macdonald S."/>
            <person name="Ahmed S."/>
            <person name="Newling K."/>
        </authorList>
    </citation>
    <scope>NUCLEOTIDE SEQUENCE [LARGE SCALE GENOMIC DNA]</scope>
</reference>
<accession>A0ABC8M1X5</accession>
<keyword evidence="2" id="KW-1185">Reference proteome</keyword>
<sequence>MERFLSTRNLHAHYIRGIQEYLHKNNIGVGLPHICIAAEGLYENTILHLRYNNIVYWRTRDRKNDVGFTWMEGQHDTRRHLLENKKIPAWSKSHNPRLYHECIHSRKGTYHMSPRRDAPSLESCYYYKQIYKFTFIA</sequence>
<proteinExistence type="predicted"/>
<evidence type="ECO:0000313" key="1">
    <source>
        <dbReference type="EMBL" id="CAH8389753.1"/>
    </source>
</evidence>
<comment type="caution">
    <text evidence="1">The sequence shown here is derived from an EMBL/GenBank/DDBJ whole genome shotgun (WGS) entry which is preliminary data.</text>
</comment>
<gene>
    <name evidence="1" type="ORF">ERUC_LOCUS42236</name>
</gene>